<dbReference type="InterPro" id="IPR011009">
    <property type="entry name" value="Kinase-like_dom_sf"/>
</dbReference>
<dbReference type="InterPro" id="IPR019647">
    <property type="entry name" value="PhoP_reg_network_YrbL"/>
</dbReference>
<dbReference type="EMBL" id="JACJJC010000002">
    <property type="protein sequence ID" value="MBM6703282.1"/>
    <property type="molecule type" value="Genomic_DNA"/>
</dbReference>
<accession>A0ABS2DPM0</accession>
<gene>
    <name evidence="1" type="ORF">H6A60_02010</name>
</gene>
<dbReference type="Pfam" id="PF10707">
    <property type="entry name" value="YrbL-PhoP_reg"/>
    <property type="match status" value="1"/>
</dbReference>
<sequence>MRIEVDMADYPTYFAKGSDKVCFVGEKYPDRILKVSPLENCRPMRIEVSYLERLERLGRTADFMPKYYGWFKNDKYIGYVHQLVKSDSIIPLQKYIDLHADDLSLIEEKLAELKEKILSSKILVLNIHAQNILVDVSNMHLWLIDGYGTPEAIPLPYWFDVCRRRKEESHWAKFERRYGRLKAAAQLRLRERKAD</sequence>
<evidence type="ECO:0000313" key="1">
    <source>
        <dbReference type="EMBL" id="MBM6703282.1"/>
    </source>
</evidence>
<comment type="caution">
    <text evidence="1">The sequence shown here is derived from an EMBL/GenBank/DDBJ whole genome shotgun (WGS) entry which is preliminary data.</text>
</comment>
<dbReference type="Proteomes" id="UP000715095">
    <property type="component" value="Unassembled WGS sequence"/>
</dbReference>
<protein>
    <recommendedName>
        <fullName evidence="3">PhoP regulatory network protein YrbL</fullName>
    </recommendedName>
</protein>
<dbReference type="SUPFAM" id="SSF56112">
    <property type="entry name" value="Protein kinase-like (PK-like)"/>
    <property type="match status" value="1"/>
</dbReference>
<name>A0ABS2DPM0_9BURK</name>
<evidence type="ECO:0008006" key="3">
    <source>
        <dbReference type="Google" id="ProtNLM"/>
    </source>
</evidence>
<proteinExistence type="predicted"/>
<keyword evidence="2" id="KW-1185">Reference proteome</keyword>
<reference evidence="1 2" key="1">
    <citation type="journal article" date="2021" name="Sci. Rep.">
        <title>The distribution of antibiotic resistance genes in chicken gut microbiota commensals.</title>
        <authorList>
            <person name="Juricova H."/>
            <person name="Matiasovicova J."/>
            <person name="Kubasova T."/>
            <person name="Cejkova D."/>
            <person name="Rychlik I."/>
        </authorList>
    </citation>
    <scope>NUCLEOTIDE SEQUENCE [LARGE SCALE GENOMIC DNA]</scope>
    <source>
        <strain evidence="1 2">An829</strain>
    </source>
</reference>
<dbReference type="RefSeq" id="WP_205101755.1">
    <property type="nucleotide sequence ID" value="NZ_JACJJC010000002.1"/>
</dbReference>
<organism evidence="1 2">
    <name type="scientific">Sutterella massiliensis</name>
    <dbReference type="NCBI Taxonomy" id="1816689"/>
    <lineage>
        <taxon>Bacteria</taxon>
        <taxon>Pseudomonadati</taxon>
        <taxon>Pseudomonadota</taxon>
        <taxon>Betaproteobacteria</taxon>
        <taxon>Burkholderiales</taxon>
        <taxon>Sutterellaceae</taxon>
        <taxon>Sutterella</taxon>
    </lineage>
</organism>
<evidence type="ECO:0000313" key="2">
    <source>
        <dbReference type="Proteomes" id="UP000715095"/>
    </source>
</evidence>